<dbReference type="AlphaFoldDB" id="A0A0K0FDE3"/>
<accession>A0A0K0FDE3</accession>
<organism evidence="1 2">
    <name type="scientific">Strongyloides venezuelensis</name>
    <name type="common">Threadworm</name>
    <dbReference type="NCBI Taxonomy" id="75913"/>
    <lineage>
        <taxon>Eukaryota</taxon>
        <taxon>Metazoa</taxon>
        <taxon>Ecdysozoa</taxon>
        <taxon>Nematoda</taxon>
        <taxon>Chromadorea</taxon>
        <taxon>Rhabditida</taxon>
        <taxon>Tylenchina</taxon>
        <taxon>Panagrolaimomorpha</taxon>
        <taxon>Strongyloidoidea</taxon>
        <taxon>Strongyloididae</taxon>
        <taxon>Strongyloides</taxon>
    </lineage>
</organism>
<reference evidence="2" key="2">
    <citation type="submission" date="2015-08" db="UniProtKB">
        <authorList>
            <consortium name="WormBaseParasite"/>
        </authorList>
    </citation>
    <scope>IDENTIFICATION</scope>
</reference>
<keyword evidence="1" id="KW-1185">Reference proteome</keyword>
<proteinExistence type="predicted"/>
<evidence type="ECO:0000313" key="1">
    <source>
        <dbReference type="Proteomes" id="UP000035680"/>
    </source>
</evidence>
<dbReference type="Proteomes" id="UP000035680">
    <property type="component" value="Unassembled WGS sequence"/>
</dbReference>
<dbReference type="WBParaSite" id="SVE_0686500.1">
    <property type="protein sequence ID" value="SVE_0686500.1"/>
    <property type="gene ID" value="SVE_0686500"/>
</dbReference>
<sequence length="72" mass="8799">MQRENILNVTENSPTNLEIRDDEEIELPIYITSFNFKEYEDELDRLYYSRSKTSEFSDEESVYEYESDFHEI</sequence>
<name>A0A0K0FDE3_STRVS</name>
<protein>
    <submittedName>
        <fullName evidence="2">Reverse transcriptase domain-containing protein</fullName>
    </submittedName>
</protein>
<reference evidence="1" key="1">
    <citation type="submission" date="2014-07" db="EMBL/GenBank/DDBJ databases">
        <authorList>
            <person name="Martin A.A"/>
            <person name="De Silva N."/>
        </authorList>
    </citation>
    <scope>NUCLEOTIDE SEQUENCE</scope>
</reference>
<evidence type="ECO:0000313" key="2">
    <source>
        <dbReference type="WBParaSite" id="SVE_0686500.1"/>
    </source>
</evidence>